<keyword evidence="1" id="KW-0472">Membrane</keyword>
<evidence type="ECO:0000313" key="3">
    <source>
        <dbReference type="Proteomes" id="UP001165296"/>
    </source>
</evidence>
<reference evidence="2" key="1">
    <citation type="submission" date="2021-10" db="EMBL/GenBank/DDBJ databases">
        <authorList>
            <person name="Dean J.D."/>
            <person name="Kim M.K."/>
            <person name="Newey C.N."/>
            <person name="Stoker T.S."/>
            <person name="Thompson D.W."/>
            <person name="Grose J.H."/>
        </authorList>
    </citation>
    <scope>NUCLEOTIDE SEQUENCE</scope>
    <source>
        <strain evidence="2">BT178</strain>
    </source>
</reference>
<feature type="transmembrane region" description="Helical" evidence="1">
    <location>
        <begin position="94"/>
        <end position="114"/>
    </location>
</feature>
<feature type="transmembrane region" description="Helical" evidence="1">
    <location>
        <begin position="63"/>
        <end position="82"/>
    </location>
</feature>
<proteinExistence type="predicted"/>
<dbReference type="EMBL" id="JAJADR010000002">
    <property type="protein sequence ID" value="MCB2408484.1"/>
    <property type="molecule type" value="Genomic_DNA"/>
</dbReference>
<evidence type="ECO:0008006" key="4">
    <source>
        <dbReference type="Google" id="ProtNLM"/>
    </source>
</evidence>
<keyword evidence="1" id="KW-1133">Transmembrane helix</keyword>
<gene>
    <name evidence="2" type="ORF">LGH74_10895</name>
</gene>
<comment type="caution">
    <text evidence="2">The sequence shown here is derived from an EMBL/GenBank/DDBJ whole genome shotgun (WGS) entry which is preliminary data.</text>
</comment>
<organism evidence="2 3">
    <name type="scientific">Hymenobacter lucidus</name>
    <dbReference type="NCBI Taxonomy" id="2880930"/>
    <lineage>
        <taxon>Bacteria</taxon>
        <taxon>Pseudomonadati</taxon>
        <taxon>Bacteroidota</taxon>
        <taxon>Cytophagia</taxon>
        <taxon>Cytophagales</taxon>
        <taxon>Hymenobacteraceae</taxon>
        <taxon>Hymenobacter</taxon>
    </lineage>
</organism>
<protein>
    <recommendedName>
        <fullName evidence="4">DUF1634 domain-containing protein</fullName>
    </recommendedName>
</protein>
<evidence type="ECO:0000313" key="2">
    <source>
        <dbReference type="EMBL" id="MCB2408484.1"/>
    </source>
</evidence>
<sequence>MKPISRWLLVPGLVLVSFLLAANLHEWLLVGVIKNPADIAQYPFGSEEAMGEGRWYYATAGLYARHMLISCLALLPAGFAFLRALLWRSGFRVAVAYGLLILTLLVSGMFNQYMSA</sequence>
<dbReference type="Proteomes" id="UP001165296">
    <property type="component" value="Unassembled WGS sequence"/>
</dbReference>
<evidence type="ECO:0000256" key="1">
    <source>
        <dbReference type="SAM" id="Phobius"/>
    </source>
</evidence>
<name>A0ABS8ARV7_9BACT</name>
<keyword evidence="1" id="KW-0812">Transmembrane</keyword>
<accession>A0ABS8ARV7</accession>
<keyword evidence="3" id="KW-1185">Reference proteome</keyword>